<name>A0A841FQE4_9ACTN</name>
<comment type="subcellular location">
    <subcellularLocation>
        <location evidence="2">Cell membrane</location>
    </subcellularLocation>
    <subcellularLocation>
        <location evidence="1">Membrane</location>
        <topology evidence="1">Single-pass membrane protein</topology>
    </subcellularLocation>
</comment>
<feature type="domain" description="Putative zinc-finger" evidence="12">
    <location>
        <begin position="3"/>
        <end position="35"/>
    </location>
</feature>
<keyword evidence="3" id="KW-1003">Cell membrane</keyword>
<dbReference type="GO" id="GO:0005886">
    <property type="term" value="C:plasma membrane"/>
    <property type="evidence" value="ECO:0007669"/>
    <property type="project" value="UniProtKB-SubCell"/>
</dbReference>
<keyword evidence="5" id="KW-1133">Transmembrane helix</keyword>
<evidence type="ECO:0000313" key="14">
    <source>
        <dbReference type="Proteomes" id="UP000548476"/>
    </source>
</evidence>
<keyword evidence="14" id="KW-1185">Reference proteome</keyword>
<dbReference type="Pfam" id="PF10099">
    <property type="entry name" value="RskA_C"/>
    <property type="match status" value="1"/>
</dbReference>
<dbReference type="Pfam" id="PF13490">
    <property type="entry name" value="zf-HC2"/>
    <property type="match status" value="1"/>
</dbReference>
<dbReference type="InterPro" id="IPR027383">
    <property type="entry name" value="Znf_put"/>
</dbReference>
<evidence type="ECO:0000256" key="8">
    <source>
        <dbReference type="ARBA" id="ARBA00023163"/>
    </source>
</evidence>
<dbReference type="PANTHER" id="PTHR37461:SF1">
    <property type="entry name" value="ANTI-SIGMA-K FACTOR RSKA"/>
    <property type="match status" value="1"/>
</dbReference>
<keyword evidence="4" id="KW-0812">Transmembrane</keyword>
<dbReference type="Gene3D" id="1.10.10.1320">
    <property type="entry name" value="Anti-sigma factor, zinc-finger domain"/>
    <property type="match status" value="1"/>
</dbReference>
<dbReference type="RefSeq" id="WP_184789887.1">
    <property type="nucleotide sequence ID" value="NZ_BONT01000072.1"/>
</dbReference>
<dbReference type="PANTHER" id="PTHR37461">
    <property type="entry name" value="ANTI-SIGMA-K FACTOR RSKA"/>
    <property type="match status" value="1"/>
</dbReference>
<evidence type="ECO:0000256" key="3">
    <source>
        <dbReference type="ARBA" id="ARBA00022475"/>
    </source>
</evidence>
<evidence type="ECO:0000256" key="4">
    <source>
        <dbReference type="ARBA" id="ARBA00022692"/>
    </source>
</evidence>
<accession>A0A841FQE4</accession>
<dbReference type="AlphaFoldDB" id="A0A841FQE4"/>
<dbReference type="InterPro" id="IPR041916">
    <property type="entry name" value="Anti_sigma_zinc_sf"/>
</dbReference>
<evidence type="ECO:0000256" key="7">
    <source>
        <dbReference type="ARBA" id="ARBA00023136"/>
    </source>
</evidence>
<reference evidence="13 14" key="1">
    <citation type="submission" date="2020-08" db="EMBL/GenBank/DDBJ databases">
        <title>Genomic Encyclopedia of Type Strains, Phase IV (KMG-IV): sequencing the most valuable type-strain genomes for metagenomic binning, comparative biology and taxonomic classification.</title>
        <authorList>
            <person name="Goeker M."/>
        </authorList>
    </citation>
    <scope>NUCLEOTIDE SEQUENCE [LARGE SCALE GENOMIC DNA]</scope>
    <source>
        <strain evidence="13 14">YIM 65646</strain>
    </source>
</reference>
<dbReference type="EMBL" id="JACHGT010000011">
    <property type="protein sequence ID" value="MBB6037053.1"/>
    <property type="molecule type" value="Genomic_DNA"/>
</dbReference>
<sequence>MSDDVHTLVGAYALDALDDLDRARVERHLGRCPSCSREAAELTATAARLADASAAVPPARLRGEVMRAVSRTRQLPPRTRETPIAEAPVVRRWRTRTAVAVAAGILAFGTAAVTYAVQEQRVADAQAEADAVQARTERIATVLAAPDAIAATVPATDGGELLVVRSAALDAAVVTRVGMPALPPDRAYQLWLDVDGRMVSAGLMPDSTALVDIGTATRVALSAEPAGGSPTPTHPVGIVDLG</sequence>
<feature type="domain" description="Anti-sigma K factor RskA C-terminal" evidence="11">
    <location>
        <begin position="98"/>
        <end position="236"/>
    </location>
</feature>
<evidence type="ECO:0000256" key="5">
    <source>
        <dbReference type="ARBA" id="ARBA00022989"/>
    </source>
</evidence>
<evidence type="ECO:0000256" key="10">
    <source>
        <dbReference type="ARBA" id="ARBA00030803"/>
    </source>
</evidence>
<keyword evidence="7" id="KW-0472">Membrane</keyword>
<evidence type="ECO:0000256" key="2">
    <source>
        <dbReference type="ARBA" id="ARBA00004236"/>
    </source>
</evidence>
<evidence type="ECO:0000259" key="12">
    <source>
        <dbReference type="Pfam" id="PF13490"/>
    </source>
</evidence>
<dbReference type="InterPro" id="IPR018764">
    <property type="entry name" value="RskA_C"/>
</dbReference>
<dbReference type="InterPro" id="IPR051474">
    <property type="entry name" value="Anti-sigma-K/W_factor"/>
</dbReference>
<keyword evidence="8" id="KW-0804">Transcription</keyword>
<proteinExistence type="predicted"/>
<evidence type="ECO:0000256" key="9">
    <source>
        <dbReference type="ARBA" id="ARBA00029829"/>
    </source>
</evidence>
<comment type="caution">
    <text evidence="13">The sequence shown here is derived from an EMBL/GenBank/DDBJ whole genome shotgun (WGS) entry which is preliminary data.</text>
</comment>
<evidence type="ECO:0000313" key="13">
    <source>
        <dbReference type="EMBL" id="MBB6037053.1"/>
    </source>
</evidence>
<dbReference type="Proteomes" id="UP000548476">
    <property type="component" value="Unassembled WGS sequence"/>
</dbReference>
<dbReference type="GO" id="GO:0006417">
    <property type="term" value="P:regulation of translation"/>
    <property type="evidence" value="ECO:0007669"/>
    <property type="project" value="TreeGrafter"/>
</dbReference>
<dbReference type="GO" id="GO:0016989">
    <property type="term" value="F:sigma factor antagonist activity"/>
    <property type="evidence" value="ECO:0007669"/>
    <property type="project" value="TreeGrafter"/>
</dbReference>
<gene>
    <name evidence="13" type="ORF">HNR73_004926</name>
</gene>
<evidence type="ECO:0000259" key="11">
    <source>
        <dbReference type="Pfam" id="PF10099"/>
    </source>
</evidence>
<evidence type="ECO:0000256" key="1">
    <source>
        <dbReference type="ARBA" id="ARBA00004167"/>
    </source>
</evidence>
<protein>
    <recommendedName>
        <fullName evidence="10">Regulator of SigK</fullName>
    </recommendedName>
    <alternativeName>
        <fullName evidence="9">Sigma-K anti-sigma factor RskA</fullName>
    </alternativeName>
</protein>
<organism evidence="13 14">
    <name type="scientific">Phytomonospora endophytica</name>
    <dbReference type="NCBI Taxonomy" id="714109"/>
    <lineage>
        <taxon>Bacteria</taxon>
        <taxon>Bacillati</taxon>
        <taxon>Actinomycetota</taxon>
        <taxon>Actinomycetes</taxon>
        <taxon>Micromonosporales</taxon>
        <taxon>Micromonosporaceae</taxon>
        <taxon>Phytomonospora</taxon>
    </lineage>
</organism>
<keyword evidence="6" id="KW-0805">Transcription regulation</keyword>
<evidence type="ECO:0000256" key="6">
    <source>
        <dbReference type="ARBA" id="ARBA00023015"/>
    </source>
</evidence>